<dbReference type="RefSeq" id="WP_099461310.1">
    <property type="nucleotide sequence ID" value="NZ_LDWY01000038.1"/>
</dbReference>
<organism evidence="1 2">
    <name type="scientific">Campylobacter vulpis</name>
    <dbReference type="NCBI Taxonomy" id="1655500"/>
    <lineage>
        <taxon>Bacteria</taxon>
        <taxon>Pseudomonadati</taxon>
        <taxon>Campylobacterota</taxon>
        <taxon>Epsilonproteobacteria</taxon>
        <taxon>Campylobacterales</taxon>
        <taxon>Campylobacteraceae</taxon>
        <taxon>Campylobacter</taxon>
    </lineage>
</organism>
<evidence type="ECO:0000313" key="2">
    <source>
        <dbReference type="Proteomes" id="UP000237472"/>
    </source>
</evidence>
<protein>
    <submittedName>
        <fullName evidence="1">Restriction endonuclease</fullName>
    </submittedName>
</protein>
<keyword evidence="1" id="KW-0255">Endonuclease</keyword>
<dbReference type="OrthoDB" id="95666at2"/>
<reference evidence="2" key="1">
    <citation type="submission" date="2015-06" db="EMBL/GenBank/DDBJ databases">
        <authorList>
            <person name="Parisi A."/>
            <person name="Chiara M."/>
            <person name="Florio D."/>
            <person name="Miccolupo A."/>
            <person name="Manzari C."/>
            <person name="Mion D."/>
            <person name="Caruso M."/>
            <person name="D'erchia A.M."/>
            <person name="Zanoni R."/>
        </authorList>
    </citation>
    <scope>NUCLEOTIDE SEQUENCE [LARGE SCALE GENOMIC DNA]</scope>
    <source>
        <strain evidence="2">73/13</strain>
    </source>
</reference>
<name>A0A2G4R3M1_9BACT</name>
<gene>
    <name evidence="1" type="ORF">AA994_03180</name>
</gene>
<sequence length="304" mass="35459">MTLKYVNGGVMRKNLNNHFDAYFTKPEVAKMLFEKTKKIIAKYENLDKYTWLEPSVGDGCFYSLLPKNRIGIDINASKFDILQGDYLQFELPQKPLIVIGNPPFGHRGVLALEFIKHSQRADFVCFILPMFFQSLGKGSVRYRVEDFHLLHEESLPHNSFYLENGKEKDVKCCFQIWSKNYKNEKQEFSWYAQKEKQEPFSEILKVVTVSLAKNRECGKEWIFNKKADFYLSSTFFKENAVVKDFSQVKYKSGVAIIYNDNAPKERLDELFLKADWTKYSSLATNGCRHIGKSHIFKLLHESGF</sequence>
<dbReference type="EMBL" id="LDWY01000038">
    <property type="protein sequence ID" value="PHY91159.1"/>
    <property type="molecule type" value="Genomic_DNA"/>
</dbReference>
<dbReference type="Gene3D" id="3.40.50.150">
    <property type="entry name" value="Vaccinia Virus protein VP39"/>
    <property type="match status" value="1"/>
</dbReference>
<comment type="caution">
    <text evidence="1">The sequence shown here is derived from an EMBL/GenBank/DDBJ whole genome shotgun (WGS) entry which is preliminary data.</text>
</comment>
<keyword evidence="1" id="KW-0540">Nuclease</keyword>
<proteinExistence type="predicted"/>
<evidence type="ECO:0000313" key="1">
    <source>
        <dbReference type="EMBL" id="PHY91159.1"/>
    </source>
</evidence>
<dbReference type="AlphaFoldDB" id="A0A2G4R3M1"/>
<dbReference type="SUPFAM" id="SSF53335">
    <property type="entry name" value="S-adenosyl-L-methionine-dependent methyltransferases"/>
    <property type="match status" value="1"/>
</dbReference>
<dbReference type="InterPro" id="IPR029063">
    <property type="entry name" value="SAM-dependent_MTases_sf"/>
</dbReference>
<accession>A0A2G4R3M1</accession>
<dbReference type="Proteomes" id="UP000237472">
    <property type="component" value="Unassembled WGS sequence"/>
</dbReference>
<dbReference type="GO" id="GO:0004519">
    <property type="term" value="F:endonuclease activity"/>
    <property type="evidence" value="ECO:0007669"/>
    <property type="project" value="UniProtKB-KW"/>
</dbReference>
<keyword evidence="1" id="KW-0378">Hydrolase</keyword>